<dbReference type="NCBIfam" id="TIGR01727">
    <property type="entry name" value="oligo_HPY"/>
    <property type="match status" value="1"/>
</dbReference>
<dbReference type="PATRIC" id="fig|1172194.4.peg.2422"/>
<dbReference type="InterPro" id="IPR027417">
    <property type="entry name" value="P-loop_NTPase"/>
</dbReference>
<dbReference type="InterPro" id="IPR017871">
    <property type="entry name" value="ABC_transporter-like_CS"/>
</dbReference>
<keyword evidence="2" id="KW-0813">Transport</keyword>
<evidence type="ECO:0000256" key="2">
    <source>
        <dbReference type="ARBA" id="ARBA00022448"/>
    </source>
</evidence>
<proteinExistence type="inferred from homology"/>
<evidence type="ECO:0000313" key="6">
    <source>
        <dbReference type="EMBL" id="EIT68925.1"/>
    </source>
</evidence>
<dbReference type="PROSITE" id="PS50893">
    <property type="entry name" value="ABC_TRANSPORTER_2"/>
    <property type="match status" value="1"/>
</dbReference>
<gene>
    <name evidence="6" type="ORF">WQQ_25070</name>
</gene>
<name>I8T4R7_9GAMM</name>
<dbReference type="Pfam" id="PF08352">
    <property type="entry name" value="oligo_HPY"/>
    <property type="match status" value="1"/>
</dbReference>
<dbReference type="SMART" id="SM00382">
    <property type="entry name" value="AAA"/>
    <property type="match status" value="1"/>
</dbReference>
<keyword evidence="3" id="KW-0547">Nucleotide-binding</keyword>
<comment type="similarity">
    <text evidence="1">Belongs to the ABC transporter superfamily.</text>
</comment>
<dbReference type="SUPFAM" id="SSF52540">
    <property type="entry name" value="P-loop containing nucleoside triphosphate hydrolases"/>
    <property type="match status" value="1"/>
</dbReference>
<comment type="caution">
    <text evidence="6">The sequence shown here is derived from an EMBL/GenBank/DDBJ whole genome shotgun (WGS) entry which is preliminary data.</text>
</comment>
<reference evidence="6 7" key="1">
    <citation type="journal article" date="2012" name="J. Bacteriol.">
        <title>Genome Sequence of n-Alkane-Degrading Hydrocarboniphaga effusa Strain AP103T (ATCC BAA-332T).</title>
        <authorList>
            <person name="Chang H.K."/>
            <person name="Zylstra G.J."/>
            <person name="Chae J.C."/>
        </authorList>
    </citation>
    <scope>NUCLEOTIDE SEQUENCE [LARGE SCALE GENOMIC DNA]</scope>
    <source>
        <strain evidence="6 7">AP103</strain>
    </source>
</reference>
<evidence type="ECO:0000256" key="1">
    <source>
        <dbReference type="ARBA" id="ARBA00005417"/>
    </source>
</evidence>
<dbReference type="PROSITE" id="PS00211">
    <property type="entry name" value="ABC_TRANSPORTER_1"/>
    <property type="match status" value="1"/>
</dbReference>
<feature type="domain" description="ABC transporter" evidence="5">
    <location>
        <begin position="10"/>
        <end position="264"/>
    </location>
</feature>
<dbReference type="InterPro" id="IPR050319">
    <property type="entry name" value="ABC_transp_ATP-bind"/>
</dbReference>
<keyword evidence="4 6" id="KW-0067">ATP-binding</keyword>
<dbReference type="PANTHER" id="PTHR43776:SF7">
    <property type="entry name" value="D,D-DIPEPTIDE TRANSPORT ATP-BINDING PROTEIN DDPF-RELATED"/>
    <property type="match status" value="1"/>
</dbReference>
<dbReference type="Proteomes" id="UP000003704">
    <property type="component" value="Unassembled WGS sequence"/>
</dbReference>
<dbReference type="CDD" id="cd03257">
    <property type="entry name" value="ABC_NikE_OppD_transporters"/>
    <property type="match status" value="1"/>
</dbReference>
<keyword evidence="7" id="KW-1185">Reference proteome</keyword>
<dbReference type="InterPro" id="IPR003439">
    <property type="entry name" value="ABC_transporter-like_ATP-bd"/>
</dbReference>
<evidence type="ECO:0000256" key="4">
    <source>
        <dbReference type="ARBA" id="ARBA00022840"/>
    </source>
</evidence>
<accession>I8T4R7</accession>
<dbReference type="GO" id="GO:0016887">
    <property type="term" value="F:ATP hydrolysis activity"/>
    <property type="evidence" value="ECO:0007669"/>
    <property type="project" value="InterPro"/>
</dbReference>
<dbReference type="PANTHER" id="PTHR43776">
    <property type="entry name" value="TRANSPORT ATP-BINDING PROTEIN"/>
    <property type="match status" value="1"/>
</dbReference>
<organism evidence="6 7">
    <name type="scientific">Hydrocarboniphaga effusa AP103</name>
    <dbReference type="NCBI Taxonomy" id="1172194"/>
    <lineage>
        <taxon>Bacteria</taxon>
        <taxon>Pseudomonadati</taxon>
        <taxon>Pseudomonadota</taxon>
        <taxon>Gammaproteobacteria</taxon>
        <taxon>Nevskiales</taxon>
        <taxon>Nevskiaceae</taxon>
        <taxon>Hydrocarboniphaga</taxon>
    </lineage>
</organism>
<dbReference type="STRING" id="1172194.WQQ_25070"/>
<dbReference type="OrthoDB" id="9784450at2"/>
<dbReference type="InterPro" id="IPR003593">
    <property type="entry name" value="AAA+_ATPase"/>
</dbReference>
<dbReference type="GO" id="GO:0015833">
    <property type="term" value="P:peptide transport"/>
    <property type="evidence" value="ECO:0007669"/>
    <property type="project" value="InterPro"/>
</dbReference>
<dbReference type="GO" id="GO:0005524">
    <property type="term" value="F:ATP binding"/>
    <property type="evidence" value="ECO:0007669"/>
    <property type="project" value="UniProtKB-KW"/>
</dbReference>
<dbReference type="Gene3D" id="3.40.50.300">
    <property type="entry name" value="P-loop containing nucleotide triphosphate hydrolases"/>
    <property type="match status" value="1"/>
</dbReference>
<dbReference type="EMBL" id="AKGD01000002">
    <property type="protein sequence ID" value="EIT68925.1"/>
    <property type="molecule type" value="Genomic_DNA"/>
</dbReference>
<dbReference type="Pfam" id="PF00005">
    <property type="entry name" value="ABC_tran"/>
    <property type="match status" value="1"/>
</dbReference>
<protein>
    <submittedName>
        <fullName evidence="6">Oligopeptide transport ATP-binding protein OppF</fullName>
    </submittedName>
</protein>
<evidence type="ECO:0000259" key="5">
    <source>
        <dbReference type="PROSITE" id="PS50893"/>
    </source>
</evidence>
<evidence type="ECO:0000313" key="7">
    <source>
        <dbReference type="Proteomes" id="UP000003704"/>
    </source>
</evidence>
<evidence type="ECO:0000256" key="3">
    <source>
        <dbReference type="ARBA" id="ARBA00022741"/>
    </source>
</evidence>
<dbReference type="AlphaFoldDB" id="I8T4R7"/>
<dbReference type="RefSeq" id="WP_007185450.1">
    <property type="nucleotide sequence ID" value="NZ_AKGD01000002.1"/>
</dbReference>
<dbReference type="GO" id="GO:0055085">
    <property type="term" value="P:transmembrane transport"/>
    <property type="evidence" value="ECO:0007669"/>
    <property type="project" value="UniProtKB-ARBA"/>
</dbReference>
<dbReference type="FunFam" id="3.40.50.300:FF:000016">
    <property type="entry name" value="Oligopeptide ABC transporter ATP-binding component"/>
    <property type="match status" value="1"/>
</dbReference>
<dbReference type="InterPro" id="IPR013563">
    <property type="entry name" value="Oligopep_ABC_C"/>
</dbReference>
<sequence>MNAPAPLLAVRRLKVHYPLRSWIPWRSGGVVRAVDGVDLNLYPGETLAVVGESGSGKSSLARVLAGLQPVTSGAIEYRSADGTLHDLARLDRKAWRPHRREIQLIFQDPQASLNPRMKVGKAVAEPLKALYPELSKAERESRALAMLERVGISADLAQRLPHELSGGQCQRVGIARALVVRPRVLICDEPVSALDVSVQAQIINLLMELQAEYGLAMIFIAHDLAVVRHLSQRLLVMYLGRIMEQAETPMLFRHAVHPYTRALLAAMPADDLAQEIDRSATLLDGEVPSPQSPPPGCVFVTRCPMADQACNRSVPTLRRVSHGGHAACHFVGLATPV</sequence>